<keyword evidence="1" id="KW-1133">Transmembrane helix</keyword>
<keyword evidence="3" id="KW-1185">Reference proteome</keyword>
<feature type="transmembrane region" description="Helical" evidence="1">
    <location>
        <begin position="67"/>
        <end position="86"/>
    </location>
</feature>
<dbReference type="EMBL" id="JBHSFZ010000025">
    <property type="protein sequence ID" value="MFC4594905.1"/>
    <property type="molecule type" value="Genomic_DNA"/>
</dbReference>
<reference evidence="3" key="1">
    <citation type="journal article" date="2019" name="Int. J. Syst. Evol. Microbiol.">
        <title>The Global Catalogue of Microorganisms (GCM) 10K type strain sequencing project: providing services to taxonomists for standard genome sequencing and annotation.</title>
        <authorList>
            <consortium name="The Broad Institute Genomics Platform"/>
            <consortium name="The Broad Institute Genome Sequencing Center for Infectious Disease"/>
            <person name="Wu L."/>
            <person name="Ma J."/>
        </authorList>
    </citation>
    <scope>NUCLEOTIDE SEQUENCE [LARGE SCALE GENOMIC DNA]</scope>
    <source>
        <strain evidence="3">NBRC 103632</strain>
    </source>
</reference>
<feature type="transmembrane region" description="Helical" evidence="1">
    <location>
        <begin position="98"/>
        <end position="115"/>
    </location>
</feature>
<evidence type="ECO:0000313" key="2">
    <source>
        <dbReference type="EMBL" id="MFC4594905.1"/>
    </source>
</evidence>
<keyword evidence="1" id="KW-0472">Membrane</keyword>
<evidence type="ECO:0000256" key="1">
    <source>
        <dbReference type="SAM" id="Phobius"/>
    </source>
</evidence>
<protein>
    <recommendedName>
        <fullName evidence="4">SGNH/GDSL hydrolase family protein</fullName>
    </recommendedName>
</protein>
<accession>A0ABV9F2E1</accession>
<organism evidence="2 3">
    <name type="scientific">Sphingobium tyrosinilyticum</name>
    <dbReference type="NCBI Taxonomy" id="2715436"/>
    <lineage>
        <taxon>Bacteria</taxon>
        <taxon>Pseudomonadati</taxon>
        <taxon>Pseudomonadota</taxon>
        <taxon>Alphaproteobacteria</taxon>
        <taxon>Sphingomonadales</taxon>
        <taxon>Sphingomonadaceae</taxon>
        <taxon>Sphingobium</taxon>
    </lineage>
</organism>
<comment type="caution">
    <text evidence="2">The sequence shown here is derived from an EMBL/GenBank/DDBJ whole genome shotgun (WGS) entry which is preliminary data.</text>
</comment>
<proteinExistence type="predicted"/>
<keyword evidence="1" id="KW-0812">Transmembrane</keyword>
<evidence type="ECO:0008006" key="4">
    <source>
        <dbReference type="Google" id="ProtNLM"/>
    </source>
</evidence>
<dbReference type="Proteomes" id="UP001595957">
    <property type="component" value="Unassembled WGS sequence"/>
</dbReference>
<name>A0ABV9F2E1_9SPHN</name>
<gene>
    <name evidence="2" type="ORF">ACFO3E_11980</name>
</gene>
<evidence type="ECO:0000313" key="3">
    <source>
        <dbReference type="Proteomes" id="UP001595957"/>
    </source>
</evidence>
<sequence length="403" mass="45527">MWASSPAKLRDDATYFRMSHWISWTARLLTGAVALLLLRFAAGMDEEWTERHLLPDILVPSDWLVRIVQIERFLLLTIALALLLSVIFRRRAARPGKIWRWVGVAAAILLALPASELAMQWRSGRAGLAWTPTDEPLRQADPLIGWTTIPARRIIDPEFASRPLYVIEAHGYRVETGPLDMALPSILFAGESIMFGKGLNWRDTIAGRVQKLSGIQSANLAVNAYSAGQVYLHLKRELPKFRRPVAVIILYAPTLLVRDLDRNRPWIDRAGRWHAAERTWYLSRLGRVLFPYRTPSAIEEAVATDRRLLRADVAMARARGAQPLVLVPVYQPERPRERALRSAIFDGGRIPHVIVPLDRQWRLSSDPHPDARAHAAMARAAWMRLNELGLLNDMAAVPDSSSL</sequence>
<dbReference type="SUPFAM" id="SSF52266">
    <property type="entry name" value="SGNH hydrolase"/>
    <property type="match status" value="1"/>
</dbReference>